<accession>A0ABW4NPF9</accession>
<protein>
    <submittedName>
        <fullName evidence="1">Uncharacterized protein</fullName>
    </submittedName>
</protein>
<dbReference type="RefSeq" id="WP_257721135.1">
    <property type="nucleotide sequence ID" value="NZ_JBHSQC010000015.1"/>
</dbReference>
<reference evidence="2" key="1">
    <citation type="journal article" date="2019" name="Int. J. Syst. Evol. Microbiol.">
        <title>The Global Catalogue of Microorganisms (GCM) 10K type strain sequencing project: providing services to taxonomists for standard genome sequencing and annotation.</title>
        <authorList>
            <consortium name="The Broad Institute Genomics Platform"/>
            <consortium name="The Broad Institute Genome Sequencing Center for Infectious Disease"/>
            <person name="Wu L."/>
            <person name="Ma J."/>
        </authorList>
    </citation>
    <scope>NUCLEOTIDE SEQUENCE [LARGE SCALE GENOMIC DNA]</scope>
    <source>
        <strain evidence="2">KCTC 42143</strain>
    </source>
</reference>
<evidence type="ECO:0000313" key="1">
    <source>
        <dbReference type="EMBL" id="MFD1800004.1"/>
    </source>
</evidence>
<organism evidence="1 2">
    <name type="scientific">Carnobacterium antarcticum</name>
    <dbReference type="NCBI Taxonomy" id="2126436"/>
    <lineage>
        <taxon>Bacteria</taxon>
        <taxon>Bacillati</taxon>
        <taxon>Bacillota</taxon>
        <taxon>Bacilli</taxon>
        <taxon>Lactobacillales</taxon>
        <taxon>Carnobacteriaceae</taxon>
        <taxon>Carnobacterium</taxon>
    </lineage>
</organism>
<evidence type="ECO:0000313" key="2">
    <source>
        <dbReference type="Proteomes" id="UP001597285"/>
    </source>
</evidence>
<dbReference type="Proteomes" id="UP001597285">
    <property type="component" value="Unassembled WGS sequence"/>
</dbReference>
<keyword evidence="2" id="KW-1185">Reference proteome</keyword>
<gene>
    <name evidence="1" type="ORF">ACFSBK_09095</name>
</gene>
<name>A0ABW4NPF9_9LACT</name>
<proteinExistence type="predicted"/>
<sequence length="43" mass="4977">MNVWLIKKDAPFSLVTKVREKGRQGIGKEIFGDRSKSLKMKKQ</sequence>
<dbReference type="EMBL" id="JBHUFF010000014">
    <property type="protein sequence ID" value="MFD1800004.1"/>
    <property type="molecule type" value="Genomic_DNA"/>
</dbReference>
<comment type="caution">
    <text evidence="1">The sequence shown here is derived from an EMBL/GenBank/DDBJ whole genome shotgun (WGS) entry which is preliminary data.</text>
</comment>